<dbReference type="EMBL" id="JANBPY010000895">
    <property type="protein sequence ID" value="KAJ1962934.1"/>
    <property type="molecule type" value="Genomic_DNA"/>
</dbReference>
<evidence type="ECO:0000259" key="3">
    <source>
        <dbReference type="SMART" id="SM00382"/>
    </source>
</evidence>
<dbReference type="FunFam" id="3.40.50.300:FF:001985">
    <property type="entry name" value="Chromosome 9, whole genome shotgun sequence"/>
    <property type="match status" value="1"/>
</dbReference>
<dbReference type="InterPro" id="IPR041569">
    <property type="entry name" value="AAA_lid_3"/>
</dbReference>
<dbReference type="PROSITE" id="PS00674">
    <property type="entry name" value="AAA"/>
    <property type="match status" value="2"/>
</dbReference>
<evidence type="ECO:0000256" key="1">
    <source>
        <dbReference type="ARBA" id="ARBA00022741"/>
    </source>
</evidence>
<sequence length="772" mass="85217">RRSSMELITTVSPFDADFRRSRRVLLSVQDMHSMGLAINDTVLLQTRKPRNQTTDTPWGFLGVAWPHPTTPVGSVGLSTLARLNSQAAVGDLVNIQPWRGLSPIAERIVVDFANPCHLSLTDFLRLYIKEILVDLVWVYDKLVFDVPFGSQSLRLQVERFTTAESHLPDTEVPVGKAGSQTIVEFPEKEQLQDTPTFTKIDYTQIGGLEEEVRSVREMVELPLTQPELFYRYGQRPPRGVLLYGPPGTGKTLIARAVASETNAHVTCINGPSVMSKYYGDTEAKLRNIFQDAIRHQPAIIFIDEIDALCPKRDDAVGESEKRIVTTLLTLMDGCASSPPNEDSKAVVLTSNRSLPSPSESPRLVVIGATNRPDALDDALRRPGRFDREIEIGIPNTQARLSILNTLLRSIPHTLTQDEIAHFSATTHGYVGADLAALCHEAGFRAIQRHVEKGSPDSAEIHNATEMPAGTPSLMVTANDMQQAVAGIRPSAMREILLEIPQVRWDDVGGQDEVKAKLKESVEWPLRHPEAFLRMGIQPPKGVLLYGPPGCSKTLMAKALATEAGLNFIAIKGPELFNKWVGESERAIRQVFRKARQASPSIVFFDEIDAIAVKRGGDGGGGSSVADRVLSQLLNELDGIEPLVNVTVVAATNRPDIIDDALLRPGRIDRMLYIGPPDDHAREEIFRIQFASMACDDDVLVPELVALTQGFSGAEIVALCQEAAFAAMEEDVHISAVAKRHFERCFRGFHRRITQEMLDFYDSFQKHQAAKAI</sequence>
<comment type="caution">
    <text evidence="4">The sequence shown here is derived from an EMBL/GenBank/DDBJ whole genome shotgun (WGS) entry which is preliminary data.</text>
</comment>
<dbReference type="PANTHER" id="PTHR23077:SF27">
    <property type="entry name" value="ATPASE FAMILY GENE 2 PROTEIN HOMOLOG A"/>
    <property type="match status" value="1"/>
</dbReference>
<dbReference type="Pfam" id="PF00004">
    <property type="entry name" value="AAA"/>
    <property type="match status" value="2"/>
</dbReference>
<feature type="domain" description="AAA+ ATPase" evidence="3">
    <location>
        <begin position="538"/>
        <end position="677"/>
    </location>
</feature>
<dbReference type="PANTHER" id="PTHR23077">
    <property type="entry name" value="AAA-FAMILY ATPASE"/>
    <property type="match status" value="1"/>
</dbReference>
<dbReference type="GO" id="GO:0016887">
    <property type="term" value="F:ATP hydrolysis activity"/>
    <property type="evidence" value="ECO:0007669"/>
    <property type="project" value="InterPro"/>
</dbReference>
<dbReference type="SMART" id="SM00382">
    <property type="entry name" value="AAA"/>
    <property type="match status" value="2"/>
</dbReference>
<keyword evidence="1" id="KW-0547">Nucleotide-binding</keyword>
<dbReference type="Gene3D" id="1.10.8.60">
    <property type="match status" value="2"/>
</dbReference>
<dbReference type="InterPro" id="IPR003959">
    <property type="entry name" value="ATPase_AAA_core"/>
</dbReference>
<dbReference type="CDD" id="cd19511">
    <property type="entry name" value="RecA-like_CDC48_r2-like"/>
    <property type="match status" value="1"/>
</dbReference>
<evidence type="ECO:0000256" key="2">
    <source>
        <dbReference type="ARBA" id="ARBA00022840"/>
    </source>
</evidence>
<dbReference type="InterPro" id="IPR027417">
    <property type="entry name" value="P-loop_NTPase"/>
</dbReference>
<gene>
    <name evidence="4" type="primary">AFG2</name>
    <name evidence="4" type="ORF">IWQ62_003373</name>
</gene>
<dbReference type="GO" id="GO:0005737">
    <property type="term" value="C:cytoplasm"/>
    <property type="evidence" value="ECO:0007669"/>
    <property type="project" value="TreeGrafter"/>
</dbReference>
<evidence type="ECO:0000313" key="5">
    <source>
        <dbReference type="Proteomes" id="UP001150925"/>
    </source>
</evidence>
<dbReference type="SUPFAM" id="SSF52540">
    <property type="entry name" value="P-loop containing nucleoside triphosphate hydrolases"/>
    <property type="match status" value="2"/>
</dbReference>
<dbReference type="Proteomes" id="UP001150925">
    <property type="component" value="Unassembled WGS sequence"/>
</dbReference>
<feature type="domain" description="AAA+ ATPase" evidence="3">
    <location>
        <begin position="236"/>
        <end position="395"/>
    </location>
</feature>
<dbReference type="Pfam" id="PF17862">
    <property type="entry name" value="AAA_lid_3"/>
    <property type="match status" value="2"/>
</dbReference>
<accession>A0A9W8E1Q2</accession>
<dbReference type="InterPro" id="IPR003960">
    <property type="entry name" value="ATPase_AAA_CS"/>
</dbReference>
<proteinExistence type="predicted"/>
<dbReference type="FunFam" id="3.40.50.300:FF:000661">
    <property type="entry name" value="calmodulin-interacting protein 111 isoform X1"/>
    <property type="match status" value="1"/>
</dbReference>
<dbReference type="InterPro" id="IPR003593">
    <property type="entry name" value="AAA+_ATPase"/>
</dbReference>
<dbReference type="Gene3D" id="3.40.50.300">
    <property type="entry name" value="P-loop containing nucleotide triphosphate hydrolases"/>
    <property type="match status" value="2"/>
</dbReference>
<name>A0A9W8E1Q2_9FUNG</name>
<organism evidence="4 5">
    <name type="scientific">Dispira parvispora</name>
    <dbReference type="NCBI Taxonomy" id="1520584"/>
    <lineage>
        <taxon>Eukaryota</taxon>
        <taxon>Fungi</taxon>
        <taxon>Fungi incertae sedis</taxon>
        <taxon>Zoopagomycota</taxon>
        <taxon>Kickxellomycotina</taxon>
        <taxon>Dimargaritomycetes</taxon>
        <taxon>Dimargaritales</taxon>
        <taxon>Dimargaritaceae</taxon>
        <taxon>Dispira</taxon>
    </lineage>
</organism>
<protein>
    <submittedName>
        <fullName evidence="4">AAA+-type ATPase</fullName>
    </submittedName>
</protein>
<feature type="non-terminal residue" evidence="4">
    <location>
        <position position="1"/>
    </location>
</feature>
<dbReference type="GO" id="GO:0005524">
    <property type="term" value="F:ATP binding"/>
    <property type="evidence" value="ECO:0007669"/>
    <property type="project" value="UniProtKB-KW"/>
</dbReference>
<dbReference type="InterPro" id="IPR050168">
    <property type="entry name" value="AAA_ATPase_domain"/>
</dbReference>
<dbReference type="AlphaFoldDB" id="A0A9W8E1Q2"/>
<dbReference type="CDD" id="cd19503">
    <property type="entry name" value="RecA-like_CDC48_NLV2_r1-like"/>
    <property type="match status" value="1"/>
</dbReference>
<keyword evidence="2" id="KW-0067">ATP-binding</keyword>
<keyword evidence="5" id="KW-1185">Reference proteome</keyword>
<reference evidence="4" key="1">
    <citation type="submission" date="2022-07" db="EMBL/GenBank/DDBJ databases">
        <title>Phylogenomic reconstructions and comparative analyses of Kickxellomycotina fungi.</title>
        <authorList>
            <person name="Reynolds N.K."/>
            <person name="Stajich J.E."/>
            <person name="Barry K."/>
            <person name="Grigoriev I.V."/>
            <person name="Crous P."/>
            <person name="Smith M.E."/>
        </authorList>
    </citation>
    <scope>NUCLEOTIDE SEQUENCE</scope>
    <source>
        <strain evidence="4">RSA 1196</strain>
    </source>
</reference>
<dbReference type="OrthoDB" id="27435at2759"/>
<evidence type="ECO:0000313" key="4">
    <source>
        <dbReference type="EMBL" id="KAJ1962934.1"/>
    </source>
</evidence>